<sequence length="195" mass="21452">MSLAITPVIPAGSLSAAAQPSLPSADGELLLRPWAPGDETVLLAAYRDALIGRWHMRRVDSPEEARKWIATCGRQWREESGAQWAVTRASGGEILGRMALRWIDLAQGLAECGYWILPAARRQGVAHRALITLSGWALDEAGFHRLELAHSHLNEASCRVAVKAGFPLEGVRRSAHLHRDGWHDMHQHARIQGDA</sequence>
<evidence type="ECO:0000313" key="2">
    <source>
        <dbReference type="EMBL" id="MQT04666.1"/>
    </source>
</evidence>
<dbReference type="GO" id="GO:0008999">
    <property type="term" value="F:protein-N-terminal-alanine acetyltransferase activity"/>
    <property type="evidence" value="ECO:0007669"/>
    <property type="project" value="TreeGrafter"/>
</dbReference>
<dbReference type="GO" id="GO:0005737">
    <property type="term" value="C:cytoplasm"/>
    <property type="evidence" value="ECO:0007669"/>
    <property type="project" value="TreeGrafter"/>
</dbReference>
<accession>A0A646KUI9</accession>
<dbReference type="InterPro" id="IPR016181">
    <property type="entry name" value="Acyl_CoA_acyltransferase"/>
</dbReference>
<reference evidence="2 3" key="1">
    <citation type="submission" date="2019-05" db="EMBL/GenBank/DDBJ databases">
        <title>Comparative genomics and metabolomics analyses of clavulanic acid producing Streptomyces species provides insight into specialized metabolism and evolution of beta-lactam biosynthetic gene clusters.</title>
        <authorList>
            <person name="Moore M.A."/>
            <person name="Cruz-Morales P."/>
            <person name="Barona Gomez F."/>
            <person name="Kapil T."/>
        </authorList>
    </citation>
    <scope>NUCLEOTIDE SEQUENCE [LARGE SCALE GENOMIC DNA]</scope>
    <source>
        <strain evidence="2 3">NRRL 5741</strain>
    </source>
</reference>
<proteinExistence type="predicted"/>
<keyword evidence="3" id="KW-1185">Reference proteome</keyword>
<protein>
    <submittedName>
        <fullName evidence="2">GNAT family N-acetyltransferase</fullName>
    </submittedName>
</protein>
<organism evidence="2 3">
    <name type="scientific">Streptomyces jumonjinensis</name>
    <dbReference type="NCBI Taxonomy" id="1945"/>
    <lineage>
        <taxon>Bacteria</taxon>
        <taxon>Bacillati</taxon>
        <taxon>Actinomycetota</taxon>
        <taxon>Actinomycetes</taxon>
        <taxon>Kitasatosporales</taxon>
        <taxon>Streptomycetaceae</taxon>
        <taxon>Streptomyces</taxon>
    </lineage>
</organism>
<dbReference type="AlphaFoldDB" id="A0A646KUI9"/>
<dbReference type="SUPFAM" id="SSF55729">
    <property type="entry name" value="Acyl-CoA N-acyltransferases (Nat)"/>
    <property type="match status" value="1"/>
</dbReference>
<dbReference type="PANTHER" id="PTHR43441:SF10">
    <property type="entry name" value="ACETYLTRANSFERASE"/>
    <property type="match status" value="1"/>
</dbReference>
<dbReference type="InterPro" id="IPR051908">
    <property type="entry name" value="Ribosomal_N-acetyltransferase"/>
</dbReference>
<dbReference type="Gene3D" id="3.40.630.30">
    <property type="match status" value="1"/>
</dbReference>
<keyword evidence="2" id="KW-0808">Transferase</keyword>
<dbReference type="RefSeq" id="WP_153525956.1">
    <property type="nucleotide sequence ID" value="NZ_JBEPDZ010000028.1"/>
</dbReference>
<dbReference type="Proteomes" id="UP000419138">
    <property type="component" value="Unassembled WGS sequence"/>
</dbReference>
<dbReference type="EMBL" id="VCLA01000192">
    <property type="protein sequence ID" value="MQT04666.1"/>
    <property type="molecule type" value="Genomic_DNA"/>
</dbReference>
<gene>
    <name evidence="2" type="ORF">FF041_32290</name>
</gene>
<feature type="domain" description="N-acetyltransferase" evidence="1">
    <location>
        <begin position="29"/>
        <end position="190"/>
    </location>
</feature>
<evidence type="ECO:0000259" key="1">
    <source>
        <dbReference type="PROSITE" id="PS51186"/>
    </source>
</evidence>
<name>A0A646KUI9_STRJU</name>
<dbReference type="PANTHER" id="PTHR43441">
    <property type="entry name" value="RIBOSOMAL-PROTEIN-SERINE ACETYLTRANSFERASE"/>
    <property type="match status" value="1"/>
</dbReference>
<evidence type="ECO:0000313" key="3">
    <source>
        <dbReference type="Proteomes" id="UP000419138"/>
    </source>
</evidence>
<dbReference type="GO" id="GO:1990189">
    <property type="term" value="F:protein N-terminal-serine acetyltransferase activity"/>
    <property type="evidence" value="ECO:0007669"/>
    <property type="project" value="TreeGrafter"/>
</dbReference>
<comment type="caution">
    <text evidence="2">The sequence shown here is derived from an EMBL/GenBank/DDBJ whole genome shotgun (WGS) entry which is preliminary data.</text>
</comment>
<dbReference type="Pfam" id="PF13302">
    <property type="entry name" value="Acetyltransf_3"/>
    <property type="match status" value="1"/>
</dbReference>
<dbReference type="PROSITE" id="PS51186">
    <property type="entry name" value="GNAT"/>
    <property type="match status" value="1"/>
</dbReference>
<dbReference type="OrthoDB" id="2061990at2"/>
<dbReference type="InterPro" id="IPR000182">
    <property type="entry name" value="GNAT_dom"/>
</dbReference>